<evidence type="ECO:0000313" key="3">
    <source>
        <dbReference type="Proteomes" id="UP000283509"/>
    </source>
</evidence>
<feature type="compositionally biased region" description="Pro residues" evidence="1">
    <location>
        <begin position="247"/>
        <end position="256"/>
    </location>
</feature>
<feature type="region of interest" description="Disordered" evidence="1">
    <location>
        <begin position="203"/>
        <end position="228"/>
    </location>
</feature>
<organism evidence="2 3">
    <name type="scientific">Penaeus vannamei</name>
    <name type="common">Whiteleg shrimp</name>
    <name type="synonym">Litopenaeus vannamei</name>
    <dbReference type="NCBI Taxonomy" id="6689"/>
    <lineage>
        <taxon>Eukaryota</taxon>
        <taxon>Metazoa</taxon>
        <taxon>Ecdysozoa</taxon>
        <taxon>Arthropoda</taxon>
        <taxon>Crustacea</taxon>
        <taxon>Multicrustacea</taxon>
        <taxon>Malacostraca</taxon>
        <taxon>Eumalacostraca</taxon>
        <taxon>Eucarida</taxon>
        <taxon>Decapoda</taxon>
        <taxon>Dendrobranchiata</taxon>
        <taxon>Penaeoidea</taxon>
        <taxon>Penaeidae</taxon>
        <taxon>Penaeus</taxon>
    </lineage>
</organism>
<reference evidence="2 3" key="2">
    <citation type="submission" date="2019-01" db="EMBL/GenBank/DDBJ databases">
        <title>The decoding of complex shrimp genome reveals the adaptation for benthos swimmer, frequently molting mechanism and breeding impact on genome.</title>
        <authorList>
            <person name="Sun Y."/>
            <person name="Gao Y."/>
            <person name="Yu Y."/>
        </authorList>
    </citation>
    <scope>NUCLEOTIDE SEQUENCE [LARGE SCALE GENOMIC DNA]</scope>
    <source>
        <tissue evidence="2">Muscle</tissue>
    </source>
</reference>
<feature type="region of interest" description="Disordered" evidence="1">
    <location>
        <begin position="245"/>
        <end position="375"/>
    </location>
</feature>
<reference evidence="2 3" key="1">
    <citation type="submission" date="2018-04" db="EMBL/GenBank/DDBJ databases">
        <authorList>
            <person name="Zhang X."/>
            <person name="Yuan J."/>
            <person name="Li F."/>
            <person name="Xiang J."/>
        </authorList>
    </citation>
    <scope>NUCLEOTIDE SEQUENCE [LARGE SCALE GENOMIC DNA]</scope>
    <source>
        <tissue evidence="2">Muscle</tissue>
    </source>
</reference>
<proteinExistence type="predicted"/>
<name>A0A423TFE2_PENVA</name>
<accession>A0A423TFE2</accession>
<dbReference type="Proteomes" id="UP000283509">
    <property type="component" value="Unassembled WGS sequence"/>
</dbReference>
<comment type="caution">
    <text evidence="2">The sequence shown here is derived from an EMBL/GenBank/DDBJ whole genome shotgun (WGS) entry which is preliminary data.</text>
</comment>
<feature type="compositionally biased region" description="Low complexity" evidence="1">
    <location>
        <begin position="215"/>
        <end position="228"/>
    </location>
</feature>
<dbReference type="EMBL" id="QCYY01001802">
    <property type="protein sequence ID" value="ROT75204.1"/>
    <property type="molecule type" value="Genomic_DNA"/>
</dbReference>
<keyword evidence="3" id="KW-1185">Reference proteome</keyword>
<protein>
    <submittedName>
        <fullName evidence="2">Uncharacterized protein</fullName>
    </submittedName>
</protein>
<feature type="compositionally biased region" description="Pro residues" evidence="1">
    <location>
        <begin position="322"/>
        <end position="348"/>
    </location>
</feature>
<feature type="compositionally biased region" description="Pro residues" evidence="1">
    <location>
        <begin position="276"/>
        <end position="299"/>
    </location>
</feature>
<gene>
    <name evidence="2" type="ORF">C7M84_006263</name>
</gene>
<evidence type="ECO:0000256" key="1">
    <source>
        <dbReference type="SAM" id="MobiDB-lite"/>
    </source>
</evidence>
<sequence length="375" mass="40736">MRHAQRAPLRHPPARLPYLARDEVTFADREDHQAIVAAAAPPRRRHHLTIPPCHHVAKTKAHHSCHLDLRHKGYNRATRLPDDNIDVGHNGSSHPVVFASVWIDKSFPFTLCRSSVSRLADIRRASGPSTSSFSLYFAPSLPSCRILSENRLFVETLVLGPAFLPLPNSSLLHESLPHLICISSLFLLPPTAPFFPSSPPPVPLSRSSHGRRATNLHSNAPSLLPPAASRPITLNCGPAEVMTSPLHRPPSPPVTLLPPQCTTHPSLPHQCTTHTPPLPPLRPPFPPPPMHHHPPPNQCAPPHLSLPTSAPPPLLTQCAPTGVPPHSPPPVHHPPPSPPVHHPPPSPPVHHHPSLTPPPHTPPRTTAPSRMPLCT</sequence>
<dbReference type="AlphaFoldDB" id="A0A423TFE2"/>
<evidence type="ECO:0000313" key="2">
    <source>
        <dbReference type="EMBL" id="ROT75204.1"/>
    </source>
</evidence>